<comment type="similarity">
    <text evidence="2">Belongs to the UPF0718 family.</text>
</comment>
<evidence type="ECO:0000256" key="5">
    <source>
        <dbReference type="ARBA" id="ARBA00022989"/>
    </source>
</evidence>
<feature type="transmembrane region" description="Helical" evidence="7">
    <location>
        <begin position="337"/>
        <end position="359"/>
    </location>
</feature>
<evidence type="ECO:0000256" key="6">
    <source>
        <dbReference type="ARBA" id="ARBA00023136"/>
    </source>
</evidence>
<keyword evidence="5 7" id="KW-1133">Transmembrane helix</keyword>
<gene>
    <name evidence="8" type="ordered locus">Spiaf_0380</name>
</gene>
<dbReference type="AlphaFoldDB" id="H9UG42"/>
<keyword evidence="6 7" id="KW-0472">Membrane</keyword>
<evidence type="ECO:0000256" key="4">
    <source>
        <dbReference type="ARBA" id="ARBA00022692"/>
    </source>
</evidence>
<protein>
    <submittedName>
        <fullName evidence="8">Putative permease</fullName>
    </submittedName>
</protein>
<evidence type="ECO:0000313" key="9">
    <source>
        <dbReference type="Proteomes" id="UP000007383"/>
    </source>
</evidence>
<keyword evidence="4 7" id="KW-0812">Transmembrane</keyword>
<keyword evidence="9" id="KW-1185">Reference proteome</keyword>
<comment type="subcellular location">
    <subcellularLocation>
        <location evidence="1">Cell membrane</location>
        <topology evidence="1">Multi-pass membrane protein</topology>
    </subcellularLocation>
</comment>
<dbReference type="RefSeq" id="WP_014454483.1">
    <property type="nucleotide sequence ID" value="NC_017098.1"/>
</dbReference>
<evidence type="ECO:0000256" key="1">
    <source>
        <dbReference type="ARBA" id="ARBA00004651"/>
    </source>
</evidence>
<dbReference type="GO" id="GO:0005886">
    <property type="term" value="C:plasma membrane"/>
    <property type="evidence" value="ECO:0007669"/>
    <property type="project" value="UniProtKB-SubCell"/>
</dbReference>
<name>H9UG42_SPIAZ</name>
<feature type="transmembrane region" description="Helical" evidence="7">
    <location>
        <begin position="374"/>
        <end position="397"/>
    </location>
</feature>
<accession>H9UG42</accession>
<dbReference type="KEGG" id="sfc:Spiaf_0380"/>
<dbReference type="Pfam" id="PF03773">
    <property type="entry name" value="ArsP_1"/>
    <property type="match status" value="1"/>
</dbReference>
<dbReference type="Proteomes" id="UP000007383">
    <property type="component" value="Chromosome"/>
</dbReference>
<dbReference type="PATRIC" id="fig|889378.3.peg.384"/>
<proteinExistence type="inferred from homology"/>
<dbReference type="InterPro" id="IPR052923">
    <property type="entry name" value="UPF0718"/>
</dbReference>
<feature type="transmembrane region" description="Helical" evidence="7">
    <location>
        <begin position="61"/>
        <end position="89"/>
    </location>
</feature>
<dbReference type="STRING" id="889378.Spiaf_0380"/>
<evidence type="ECO:0000256" key="2">
    <source>
        <dbReference type="ARBA" id="ARBA00006386"/>
    </source>
</evidence>
<reference evidence="9" key="1">
    <citation type="journal article" date="2013" name="Stand. Genomic Sci.">
        <title>Complete genome sequence of the halophilic bacterium Spirochaeta africana type strain (Z-7692(T)) from the alkaline Lake Magadi in the East African Rift.</title>
        <authorList>
            <person name="Liolos K."/>
            <person name="Abt B."/>
            <person name="Scheuner C."/>
            <person name="Teshima H."/>
            <person name="Held B."/>
            <person name="Lapidus A."/>
            <person name="Nolan M."/>
            <person name="Lucas S."/>
            <person name="Deshpande S."/>
            <person name="Cheng J.F."/>
            <person name="Tapia R."/>
            <person name="Goodwin L.A."/>
            <person name="Pitluck S."/>
            <person name="Pagani I."/>
            <person name="Ivanova N."/>
            <person name="Mavromatis K."/>
            <person name="Mikhailova N."/>
            <person name="Huntemann M."/>
            <person name="Pati A."/>
            <person name="Chen A."/>
            <person name="Palaniappan K."/>
            <person name="Land M."/>
            <person name="Rohde M."/>
            <person name="Tindall B.J."/>
            <person name="Detter J.C."/>
            <person name="Goker M."/>
            <person name="Bristow J."/>
            <person name="Eisen J.A."/>
            <person name="Markowitz V."/>
            <person name="Hugenholtz P."/>
            <person name="Woyke T."/>
            <person name="Klenk H.P."/>
            <person name="Kyrpides N.C."/>
        </authorList>
    </citation>
    <scope>NUCLEOTIDE SEQUENCE</scope>
    <source>
        <strain evidence="9">ATCC 700263 / DSM 8902 / Z-7692</strain>
    </source>
</reference>
<sequence length="461" mass="47704">MPELMILISEGALEVLLFTLRQIQRIWPLLLITIPLAAAIRLSNVGPLLNRIMGTRPFVSILLATLFGALSPLCSCSVIPVVTGLLISGVPLAPVMSFWLASPSMDPEIFFLSVSTLGWDLAVWRIAGTFAMSLGGGLATHGLMRAGLLPASPLKRGQSATREPGGSVSERTAVDRLAAAVPAADRSAGERSVVGQSAVQQSAAAIPVAGLAGVSARIPAGAAESREPRSAAHPAAAHTAAHTAAMLNLTVPGLARDAAPGEAAQQLPGTSCCCSARPGDSVGLDSPLPPARGRLDWGRLARWLPARWLPTRGRLAARLGSRQAQFLHRLLRESLSILLWLGKFMIIAFVLEAVIVLYLPEAWITTALGSDSRFSLLVGLGIGLPLYTSTLAALGIAGGLLSQGMSGGAALAFLIGGATTTIPAMTAVWGIARGRVFAAYLGFTAAGALATGLLYQISAAF</sequence>
<dbReference type="eggNOG" id="COG0701">
    <property type="taxonomic scope" value="Bacteria"/>
</dbReference>
<organism evidence="8 9">
    <name type="scientific">Spirochaeta africana (strain ATCC 700263 / DSM 8902 / Z-7692)</name>
    <dbReference type="NCBI Taxonomy" id="889378"/>
    <lineage>
        <taxon>Bacteria</taxon>
        <taxon>Pseudomonadati</taxon>
        <taxon>Spirochaetota</taxon>
        <taxon>Spirochaetia</taxon>
        <taxon>Spirochaetales</taxon>
        <taxon>Spirochaetaceae</taxon>
        <taxon>Spirochaeta</taxon>
    </lineage>
</organism>
<evidence type="ECO:0000313" key="8">
    <source>
        <dbReference type="EMBL" id="AFG36485.1"/>
    </source>
</evidence>
<evidence type="ECO:0000256" key="7">
    <source>
        <dbReference type="SAM" id="Phobius"/>
    </source>
</evidence>
<dbReference type="PANTHER" id="PTHR34184">
    <property type="entry name" value="UPF0718 PROTEIN YCGR"/>
    <property type="match status" value="1"/>
</dbReference>
<evidence type="ECO:0000256" key="3">
    <source>
        <dbReference type="ARBA" id="ARBA00022475"/>
    </source>
</evidence>
<feature type="transmembrane region" description="Helical" evidence="7">
    <location>
        <begin position="437"/>
        <end position="455"/>
    </location>
</feature>
<keyword evidence="3" id="KW-1003">Cell membrane</keyword>
<dbReference type="PANTHER" id="PTHR34184:SF4">
    <property type="entry name" value="UPF0718 PROTEIN YCGR"/>
    <property type="match status" value="1"/>
</dbReference>
<dbReference type="HOGENOM" id="CLU_648811_0_0_12"/>
<dbReference type="OrthoDB" id="9777774at2"/>
<dbReference type="EMBL" id="CP003282">
    <property type="protein sequence ID" value="AFG36485.1"/>
    <property type="molecule type" value="Genomic_DNA"/>
</dbReference>
<feature type="transmembrane region" description="Helical" evidence="7">
    <location>
        <begin position="409"/>
        <end position="431"/>
    </location>
</feature>
<dbReference type="InterPro" id="IPR005524">
    <property type="entry name" value="DUF318"/>
</dbReference>
<feature type="transmembrane region" description="Helical" evidence="7">
    <location>
        <begin position="26"/>
        <end position="49"/>
    </location>
</feature>